<keyword evidence="1" id="KW-0472">Membrane</keyword>
<evidence type="ECO:0000313" key="3">
    <source>
        <dbReference type="EMBL" id="OCI30155.1"/>
    </source>
</evidence>
<accession>A0A163RFW4</accession>
<reference evidence="3 5" key="2">
    <citation type="submission" date="2016-06" db="EMBL/GenBank/DDBJ databases">
        <title>Genome sequence of Oerskovia enterophila DSM 43852.</title>
        <authorList>
            <person name="Poehlein A."/>
            <person name="Jag V."/>
            <person name="Bengelsdorf F.R."/>
            <person name="Daniel R."/>
            <person name="Duerre P."/>
        </authorList>
    </citation>
    <scope>NUCLEOTIDE SEQUENCE [LARGE SCALE GENOMIC DNA]</scope>
    <source>
        <strain evidence="3 5">DSM 43852</strain>
    </source>
</reference>
<keyword evidence="1" id="KW-0812">Transmembrane</keyword>
<dbReference type="STRING" id="43678.OJAG_21380"/>
<dbReference type="Proteomes" id="UP000076447">
    <property type="component" value="Unassembled WGS sequence"/>
</dbReference>
<sequence>MTDFWPAVYALIPSVGVGILFFFAMRAIIRSDRTERLAMAELDAQADAAERQERAAQESSTTSR</sequence>
<dbReference type="RefSeq" id="WP_068626860.1">
    <property type="nucleotide sequence ID" value="NZ_JBIVFZ010000002.1"/>
</dbReference>
<evidence type="ECO:0000256" key="1">
    <source>
        <dbReference type="SAM" id="Phobius"/>
    </source>
</evidence>
<dbReference type="EMBL" id="LRIE01000073">
    <property type="protein sequence ID" value="KZM35170.1"/>
    <property type="molecule type" value="Genomic_DNA"/>
</dbReference>
<evidence type="ECO:0000313" key="2">
    <source>
        <dbReference type="EMBL" id="KZM35170.1"/>
    </source>
</evidence>
<dbReference type="PATRIC" id="fig|43678.3.peg.2230"/>
<comment type="caution">
    <text evidence="2">The sequence shown here is derived from an EMBL/GenBank/DDBJ whole genome shotgun (WGS) entry which is preliminary data.</text>
</comment>
<dbReference type="EMBL" id="MAQA01000044">
    <property type="protein sequence ID" value="OCI30155.1"/>
    <property type="molecule type" value="Genomic_DNA"/>
</dbReference>
<protein>
    <submittedName>
        <fullName evidence="2">Uncharacterized protein</fullName>
    </submittedName>
</protein>
<feature type="transmembrane region" description="Helical" evidence="1">
    <location>
        <begin position="6"/>
        <end position="29"/>
    </location>
</feature>
<keyword evidence="1" id="KW-1133">Transmembrane helix</keyword>
<organism evidence="2 4">
    <name type="scientific">Oerskovia enterophila</name>
    <dbReference type="NCBI Taxonomy" id="43678"/>
    <lineage>
        <taxon>Bacteria</taxon>
        <taxon>Bacillati</taxon>
        <taxon>Actinomycetota</taxon>
        <taxon>Actinomycetes</taxon>
        <taxon>Micrococcales</taxon>
        <taxon>Cellulomonadaceae</taxon>
        <taxon>Oerskovia</taxon>
    </lineage>
</organism>
<dbReference type="Proteomes" id="UP000093412">
    <property type="component" value="Unassembled WGS sequence"/>
</dbReference>
<gene>
    <name evidence="3" type="ORF">OERS_31840</name>
    <name evidence="2" type="ORF">OJAG_21380</name>
</gene>
<name>A0A163RFW4_9CELL</name>
<proteinExistence type="predicted"/>
<evidence type="ECO:0000313" key="5">
    <source>
        <dbReference type="Proteomes" id="UP000093412"/>
    </source>
</evidence>
<dbReference type="AlphaFoldDB" id="A0A163RFW4"/>
<reference evidence="2 4" key="1">
    <citation type="submission" date="2016-01" db="EMBL/GenBank/DDBJ databases">
        <title>Genome sequence of Oerskovia enterophila VJag, an agar and cellulose degrading bacterium.</title>
        <authorList>
            <person name="Poehlein A."/>
            <person name="Jag V."/>
            <person name="Bengelsdorf F."/>
            <person name="Duerre P."/>
            <person name="Daniel R."/>
        </authorList>
    </citation>
    <scope>NUCLEOTIDE SEQUENCE [LARGE SCALE GENOMIC DNA]</scope>
    <source>
        <strain evidence="2 4">VJag</strain>
    </source>
</reference>
<dbReference type="OrthoDB" id="4807612at2"/>
<keyword evidence="5" id="KW-1185">Reference proteome</keyword>
<evidence type="ECO:0000313" key="4">
    <source>
        <dbReference type="Proteomes" id="UP000076447"/>
    </source>
</evidence>